<evidence type="ECO:0000256" key="1">
    <source>
        <dbReference type="SAM" id="MobiDB-lite"/>
    </source>
</evidence>
<gene>
    <name evidence="2" type="ORF">CO192_05745</name>
    <name evidence="3" type="ORF">EAO82_05605</name>
</gene>
<evidence type="ECO:0000313" key="5">
    <source>
        <dbReference type="Proteomes" id="UP000344571"/>
    </source>
</evidence>
<dbReference type="AlphaFoldDB" id="A0AA91U5D0"/>
<feature type="compositionally biased region" description="Polar residues" evidence="1">
    <location>
        <begin position="30"/>
        <end position="42"/>
    </location>
</feature>
<dbReference type="RefSeq" id="WP_096345659.1">
    <property type="nucleotide sequence ID" value="NZ_CP033116.1"/>
</dbReference>
<organism evidence="2 4">
    <name type="scientific">Halopseudomonas pelagia</name>
    <dbReference type="NCBI Taxonomy" id="553151"/>
    <lineage>
        <taxon>Bacteria</taxon>
        <taxon>Pseudomonadati</taxon>
        <taxon>Pseudomonadota</taxon>
        <taxon>Gammaproteobacteria</taxon>
        <taxon>Pseudomonadales</taxon>
        <taxon>Pseudomonadaceae</taxon>
        <taxon>Halopseudomonas</taxon>
    </lineage>
</organism>
<feature type="region of interest" description="Disordered" evidence="1">
    <location>
        <begin position="25"/>
        <end position="80"/>
    </location>
</feature>
<proteinExistence type="predicted"/>
<feature type="compositionally biased region" description="Low complexity" evidence="1">
    <location>
        <begin position="50"/>
        <end position="80"/>
    </location>
</feature>
<dbReference type="EMBL" id="CP033116">
    <property type="protein sequence ID" value="QFY55877.1"/>
    <property type="molecule type" value="Genomic_DNA"/>
</dbReference>
<dbReference type="Pfam" id="PF12118">
    <property type="entry name" value="SprA-related"/>
    <property type="match status" value="1"/>
</dbReference>
<protein>
    <recommendedName>
        <fullName evidence="6">SprA-related family protein</fullName>
    </recommendedName>
</protein>
<reference evidence="2 4" key="1">
    <citation type="submission" date="2017-09" db="EMBL/GenBank/DDBJ databases">
        <title>Bacterial and phytoplankton interrelationship in Kongsfjorden, an Arctic fjord.</title>
        <authorList>
            <person name="Sinha R."/>
            <person name="Krishnan K."/>
        </authorList>
    </citation>
    <scope>NUCLEOTIDE SEQUENCE [LARGE SCALE GENOMIC DNA]</scope>
    <source>
        <strain evidence="2 4">58</strain>
    </source>
</reference>
<dbReference type="EMBL" id="NWMT01000064">
    <property type="protein sequence ID" value="PCD00332.1"/>
    <property type="molecule type" value="Genomic_DNA"/>
</dbReference>
<evidence type="ECO:0000313" key="2">
    <source>
        <dbReference type="EMBL" id="PCD00332.1"/>
    </source>
</evidence>
<evidence type="ECO:0008006" key="6">
    <source>
        <dbReference type="Google" id="ProtNLM"/>
    </source>
</evidence>
<dbReference type="InterPro" id="IPR021973">
    <property type="entry name" value="SprA-related"/>
</dbReference>
<accession>A0AA91U5D0</accession>
<dbReference type="Proteomes" id="UP000344571">
    <property type="component" value="Chromosome"/>
</dbReference>
<evidence type="ECO:0000313" key="3">
    <source>
        <dbReference type="EMBL" id="QFY55877.1"/>
    </source>
</evidence>
<name>A0AA91U5D0_9GAMM</name>
<feature type="compositionally biased region" description="Basic and acidic residues" evidence="1">
    <location>
        <begin position="209"/>
        <end position="227"/>
    </location>
</feature>
<evidence type="ECO:0000313" key="4">
    <source>
        <dbReference type="Proteomes" id="UP000243750"/>
    </source>
</evidence>
<dbReference type="Proteomes" id="UP000243750">
    <property type="component" value="Unassembled WGS sequence"/>
</dbReference>
<keyword evidence="5" id="KW-1185">Reference proteome</keyword>
<feature type="region of interest" description="Disordered" evidence="1">
    <location>
        <begin position="202"/>
        <end position="250"/>
    </location>
</feature>
<sequence length="250" mass="25712">MSNLSISPAFSGTASAYPRMAGASMGVAVNGSSDPAAVSSSIGREDDPAARSAALTVTAASPSDESSADSQSEQQAQVQRQLSQVEAELLRVTQTEIRELATRDREVRTHEQAHKAVGGQYAGAVSYSYERGPDGRMYAVGGSVAIDTAAIPGDPAATLQKLQQVQRAALAPAQPSAQDLSVAAQAAQAMAQARAELATDTLDAATGEDDAKADNRDRTPVNTEADKGIAAYKQVDAADSIPGPTLRAQA</sequence>
<reference evidence="3 5" key="2">
    <citation type="submission" date="2018-10" db="EMBL/GenBank/DDBJ databases">
        <title>Complete genome sequence of Pseudomonas pelagia strain Kongs-67.</title>
        <authorList>
            <person name="Sinha R.K."/>
            <person name="Krishnan K."/>
        </authorList>
    </citation>
    <scope>NUCLEOTIDE SEQUENCE [LARGE SCALE GENOMIC DNA]</scope>
    <source>
        <strain evidence="3 5">Kongs-67</strain>
    </source>
</reference>